<sequence length="578" mass="63788">MLFSPTTSYELRPSVEYNCVVRKTPSDPQALTLGPPRQQVKAQIGSSVFALEIEIENISLRLRETMVIAGPNGVGKSALLSEIARGIGNGQSEIVETFFGSRQIQFQNEEVDQVGQNLKHFQLQLNSNVTRYRHPWGEQHLKSVVRRVLNQDSQTNSDMIDQMEKGATPQSVLGNKMRTIKAINAAFASARLPVQFCLEDGGLRARRGQATYNIDRLSDGERAALLVAGAVLIRPKDSFIVIDEPERHLNPAISGPLLSALVRVRPDLGFIFSTHDLNLLSWLQPQTIIHLRNSDLITENPEQRRYDYSVLTHTDDVPDALKFAILGTRKSLLLVEGTATSEDQALYGHLYPDWSIVANGSCEAVVSHVKAISKHRDYHWLRVAGLIDGDGRSSDETQMLAAENIYTLPVPTIENLFLHPIVLAQMTDGAHEWFGGPTGPERIAAIEAALFNIIDRAKDDIIARRVVWMAQHVAAKNMVSVRDVRKGLATQVPAVDLITLRKQAETEFGHAVSAGPMISTLQVLPIKATAVPSHVVTSLGFKSFNDYKTAVLRQIETESPRGKVIKAALQSIAPQVHS</sequence>
<keyword evidence="3" id="KW-0067">ATP-binding</keyword>
<feature type="domain" description="AAA+ ATPase" evidence="4">
    <location>
        <begin position="62"/>
        <end position="302"/>
    </location>
</feature>
<dbReference type="RefSeq" id="WP_182298206.1">
    <property type="nucleotide sequence ID" value="NZ_CP059851.1"/>
</dbReference>
<dbReference type="InterPro" id="IPR003959">
    <property type="entry name" value="ATPase_AAA_core"/>
</dbReference>
<accession>A0A7G5ILW6</accession>
<protein>
    <submittedName>
        <fullName evidence="5">AAA family ATPase</fullName>
    </submittedName>
</protein>
<keyword evidence="1" id="KW-0813">Transport</keyword>
<dbReference type="InterPro" id="IPR029492">
    <property type="entry name" value="DUF4435"/>
</dbReference>
<evidence type="ECO:0000256" key="3">
    <source>
        <dbReference type="ARBA" id="ARBA00022840"/>
    </source>
</evidence>
<evidence type="ECO:0000313" key="6">
    <source>
        <dbReference type="Proteomes" id="UP000515292"/>
    </source>
</evidence>
<dbReference type="Gene3D" id="3.40.50.300">
    <property type="entry name" value="P-loop containing nucleotide triphosphate hydrolases"/>
    <property type="match status" value="1"/>
</dbReference>
<dbReference type="InterPro" id="IPR003593">
    <property type="entry name" value="AAA+_ATPase"/>
</dbReference>
<evidence type="ECO:0000256" key="2">
    <source>
        <dbReference type="ARBA" id="ARBA00022741"/>
    </source>
</evidence>
<dbReference type="PANTHER" id="PTHR43553">
    <property type="entry name" value="HEAVY METAL TRANSPORTER"/>
    <property type="match status" value="1"/>
</dbReference>
<dbReference type="KEGG" id="sand:H3309_07875"/>
<dbReference type="Pfam" id="PF13304">
    <property type="entry name" value="AAA_21"/>
    <property type="match status" value="1"/>
</dbReference>
<dbReference type="InterPro" id="IPR027417">
    <property type="entry name" value="P-loop_NTPase"/>
</dbReference>
<keyword evidence="2" id="KW-0547">Nucleotide-binding</keyword>
<dbReference type="GO" id="GO:0005524">
    <property type="term" value="F:ATP binding"/>
    <property type="evidence" value="ECO:0007669"/>
    <property type="project" value="UniProtKB-KW"/>
</dbReference>
<reference evidence="5 6" key="1">
    <citation type="submission" date="2020-07" db="EMBL/GenBank/DDBJ databases">
        <title>Complete genome sequence for Sandaracinobacter sp. M6.</title>
        <authorList>
            <person name="Tang Y."/>
            <person name="Liu Q."/>
            <person name="Guo Z."/>
            <person name="Lei P."/>
            <person name="Huang B."/>
        </authorList>
    </citation>
    <scope>NUCLEOTIDE SEQUENCE [LARGE SCALE GENOMIC DNA]</scope>
    <source>
        <strain evidence="5 6">M6</strain>
    </source>
</reference>
<evidence type="ECO:0000256" key="1">
    <source>
        <dbReference type="ARBA" id="ARBA00022448"/>
    </source>
</evidence>
<evidence type="ECO:0000313" key="5">
    <source>
        <dbReference type="EMBL" id="QMW24358.1"/>
    </source>
</evidence>
<proteinExistence type="predicted"/>
<dbReference type="GO" id="GO:0016887">
    <property type="term" value="F:ATP hydrolysis activity"/>
    <property type="evidence" value="ECO:0007669"/>
    <property type="project" value="InterPro"/>
</dbReference>
<keyword evidence="6" id="KW-1185">Reference proteome</keyword>
<dbReference type="Proteomes" id="UP000515292">
    <property type="component" value="Chromosome"/>
</dbReference>
<dbReference type="Pfam" id="PF14491">
    <property type="entry name" value="DUF4435"/>
    <property type="match status" value="1"/>
</dbReference>
<dbReference type="GO" id="GO:0043190">
    <property type="term" value="C:ATP-binding cassette (ABC) transporter complex"/>
    <property type="evidence" value="ECO:0007669"/>
    <property type="project" value="TreeGrafter"/>
</dbReference>
<gene>
    <name evidence="5" type="ORF">H3309_07875</name>
</gene>
<evidence type="ECO:0000259" key="4">
    <source>
        <dbReference type="SMART" id="SM00382"/>
    </source>
</evidence>
<dbReference type="GO" id="GO:0042626">
    <property type="term" value="F:ATPase-coupled transmembrane transporter activity"/>
    <property type="evidence" value="ECO:0007669"/>
    <property type="project" value="TreeGrafter"/>
</dbReference>
<name>A0A7G5ILW6_9SPHN</name>
<dbReference type="EMBL" id="CP059851">
    <property type="protein sequence ID" value="QMW24358.1"/>
    <property type="molecule type" value="Genomic_DNA"/>
</dbReference>
<organism evidence="5 6">
    <name type="scientific">Sandaracinobacteroides saxicola</name>
    <dbReference type="NCBI Taxonomy" id="2759707"/>
    <lineage>
        <taxon>Bacteria</taxon>
        <taxon>Pseudomonadati</taxon>
        <taxon>Pseudomonadota</taxon>
        <taxon>Alphaproteobacteria</taxon>
        <taxon>Sphingomonadales</taxon>
        <taxon>Sphingosinicellaceae</taxon>
        <taxon>Sandaracinobacteroides</taxon>
    </lineage>
</organism>
<dbReference type="SUPFAM" id="SSF52540">
    <property type="entry name" value="P-loop containing nucleoside triphosphate hydrolases"/>
    <property type="match status" value="1"/>
</dbReference>
<dbReference type="AlphaFoldDB" id="A0A7G5ILW6"/>
<dbReference type="InterPro" id="IPR050095">
    <property type="entry name" value="ECF_ABC_transporter_ATP-bd"/>
</dbReference>
<dbReference type="SMART" id="SM00382">
    <property type="entry name" value="AAA"/>
    <property type="match status" value="1"/>
</dbReference>